<sequence>MKSALVIVDVQHDFCPGGALGTARGDEIAEKIAALQGTYDMVVTTQDWHIDPAGHFADEPDFIDTWPVHCVAGSPGAELHPALQPADAAFKKGAYTAAYSGFEADTNGDGSGVGLEAWLRERGIGKLDVCGIATDHCVRATALDALKAGFEVRVLRELCSPVDEKRGNAALTELAEGGAEVI</sequence>
<dbReference type="InterPro" id="IPR036380">
    <property type="entry name" value="Isochorismatase-like_sf"/>
</dbReference>
<feature type="domain" description="Isochorismatase-like" evidence="8">
    <location>
        <begin position="3"/>
        <end position="182"/>
    </location>
</feature>
<proteinExistence type="inferred from homology"/>
<dbReference type="Gene3D" id="3.40.50.850">
    <property type="entry name" value="Isochorismatase-like"/>
    <property type="match status" value="1"/>
</dbReference>
<evidence type="ECO:0000256" key="2">
    <source>
        <dbReference type="ARBA" id="ARBA00022642"/>
    </source>
</evidence>
<dbReference type="InterPro" id="IPR052347">
    <property type="entry name" value="Isochorismatase_Nicotinamidase"/>
</dbReference>
<evidence type="ECO:0000259" key="8">
    <source>
        <dbReference type="Pfam" id="PF00857"/>
    </source>
</evidence>
<dbReference type="Proteomes" id="UP000318080">
    <property type="component" value="Unassembled WGS sequence"/>
</dbReference>
<keyword evidence="10" id="KW-1185">Reference proteome</keyword>
<dbReference type="PANTHER" id="PTHR11080">
    <property type="entry name" value="PYRAZINAMIDASE/NICOTINAMIDASE"/>
    <property type="match status" value="1"/>
</dbReference>
<gene>
    <name evidence="9" type="ORF">EJK80_06340</name>
</gene>
<protein>
    <recommendedName>
        <fullName evidence="6">nicotinamidase</fullName>
        <ecNumber evidence="6">3.5.1.19</ecNumber>
    </recommendedName>
    <alternativeName>
        <fullName evidence="7">Nicotinamide deamidase</fullName>
    </alternativeName>
</protein>
<dbReference type="RefSeq" id="WP_066491937.1">
    <property type="nucleotide sequence ID" value="NZ_VHIR01000007.1"/>
</dbReference>
<keyword evidence="3" id="KW-0479">Metal-binding</keyword>
<name>A0A540R7A5_9CORY</name>
<accession>A0A540R7A5</accession>
<dbReference type="EC" id="3.5.1.19" evidence="6"/>
<evidence type="ECO:0000256" key="5">
    <source>
        <dbReference type="ARBA" id="ARBA00037900"/>
    </source>
</evidence>
<evidence type="ECO:0000256" key="1">
    <source>
        <dbReference type="ARBA" id="ARBA00006336"/>
    </source>
</evidence>
<evidence type="ECO:0000256" key="3">
    <source>
        <dbReference type="ARBA" id="ARBA00022723"/>
    </source>
</evidence>
<dbReference type="PANTHER" id="PTHR11080:SF2">
    <property type="entry name" value="LD05707P"/>
    <property type="match status" value="1"/>
</dbReference>
<evidence type="ECO:0000256" key="6">
    <source>
        <dbReference type="ARBA" id="ARBA00039017"/>
    </source>
</evidence>
<evidence type="ECO:0000256" key="4">
    <source>
        <dbReference type="ARBA" id="ARBA00022801"/>
    </source>
</evidence>
<dbReference type="GO" id="GO:0019363">
    <property type="term" value="P:pyridine nucleotide biosynthetic process"/>
    <property type="evidence" value="ECO:0007669"/>
    <property type="project" value="UniProtKB-KW"/>
</dbReference>
<dbReference type="InterPro" id="IPR000868">
    <property type="entry name" value="Isochorismatase-like_dom"/>
</dbReference>
<dbReference type="EMBL" id="VHIR01000007">
    <property type="protein sequence ID" value="TQE43621.1"/>
    <property type="molecule type" value="Genomic_DNA"/>
</dbReference>
<organism evidence="9 10">
    <name type="scientific">Corynebacterium phoceense</name>
    <dbReference type="NCBI Taxonomy" id="1686286"/>
    <lineage>
        <taxon>Bacteria</taxon>
        <taxon>Bacillati</taxon>
        <taxon>Actinomycetota</taxon>
        <taxon>Actinomycetes</taxon>
        <taxon>Mycobacteriales</taxon>
        <taxon>Corynebacteriaceae</taxon>
        <taxon>Corynebacterium</taxon>
    </lineage>
</organism>
<evidence type="ECO:0000313" key="10">
    <source>
        <dbReference type="Proteomes" id="UP000318080"/>
    </source>
</evidence>
<reference evidence="9 10" key="1">
    <citation type="submission" date="2019-06" db="EMBL/GenBank/DDBJ databases">
        <title>Draft genome of C. phoceense Strain 272.</title>
        <authorList>
            <person name="Pacheco L.G.C."/>
            <person name="Barberis C.M."/>
            <person name="Almuzara M.N."/>
            <person name="Traglia G.M."/>
            <person name="Santos C.S."/>
            <person name="Rocha D.J.P.G."/>
            <person name="Aguiar E.R.G.R."/>
            <person name="Vay C.A."/>
        </authorList>
    </citation>
    <scope>NUCLEOTIDE SEQUENCE [LARGE SCALE GENOMIC DNA]</scope>
    <source>
        <strain evidence="9 10">272</strain>
    </source>
</reference>
<dbReference type="CDD" id="cd01011">
    <property type="entry name" value="nicotinamidase"/>
    <property type="match status" value="1"/>
</dbReference>
<dbReference type="STRING" id="1686286.GCA_900092335_02672"/>
<dbReference type="Pfam" id="PF00857">
    <property type="entry name" value="Isochorismatase"/>
    <property type="match status" value="1"/>
</dbReference>
<dbReference type="AlphaFoldDB" id="A0A540R7A5"/>
<dbReference type="GO" id="GO:0008936">
    <property type="term" value="F:nicotinamidase activity"/>
    <property type="evidence" value="ECO:0007669"/>
    <property type="project" value="UniProtKB-EC"/>
</dbReference>
<keyword evidence="2" id="KW-0662">Pyridine nucleotide biosynthesis</keyword>
<dbReference type="SUPFAM" id="SSF52499">
    <property type="entry name" value="Isochorismatase-like hydrolases"/>
    <property type="match status" value="1"/>
</dbReference>
<comment type="caution">
    <text evidence="9">The sequence shown here is derived from an EMBL/GenBank/DDBJ whole genome shotgun (WGS) entry which is preliminary data.</text>
</comment>
<keyword evidence="4" id="KW-0378">Hydrolase</keyword>
<evidence type="ECO:0000313" key="9">
    <source>
        <dbReference type="EMBL" id="TQE43621.1"/>
    </source>
</evidence>
<evidence type="ECO:0000256" key="7">
    <source>
        <dbReference type="ARBA" id="ARBA00043224"/>
    </source>
</evidence>
<comment type="pathway">
    <text evidence="5">Cofactor biosynthesis; nicotinate biosynthesis; nicotinate from nicotinamide: step 1/1.</text>
</comment>
<dbReference type="GO" id="GO:0046872">
    <property type="term" value="F:metal ion binding"/>
    <property type="evidence" value="ECO:0007669"/>
    <property type="project" value="UniProtKB-KW"/>
</dbReference>
<comment type="similarity">
    <text evidence="1">Belongs to the isochorismatase family.</text>
</comment>